<evidence type="ECO:0000313" key="1">
    <source>
        <dbReference type="EMBL" id="PJZ70256.1"/>
    </source>
</evidence>
<organism evidence="2 4">
    <name type="scientific">Leptospira perolatii</name>
    <dbReference type="NCBI Taxonomy" id="2023191"/>
    <lineage>
        <taxon>Bacteria</taxon>
        <taxon>Pseudomonadati</taxon>
        <taxon>Spirochaetota</taxon>
        <taxon>Spirochaetia</taxon>
        <taxon>Leptospirales</taxon>
        <taxon>Leptospiraceae</taxon>
        <taxon>Leptospira</taxon>
    </lineage>
</organism>
<evidence type="ECO:0000313" key="4">
    <source>
        <dbReference type="Proteomes" id="UP000231990"/>
    </source>
</evidence>
<sequence>MYWEEIGVWEQKEEGKLKGKGGRGKELEIKCFGRPANDFAFAGVKRRFVKSQMNKRTNNPKTISPFRSIRLLLE</sequence>
<dbReference type="EMBL" id="NPDY01000004">
    <property type="protein sequence ID" value="PJZ70256.1"/>
    <property type="molecule type" value="Genomic_DNA"/>
</dbReference>
<accession>A0A2M9ZL91</accession>
<dbReference type="EMBL" id="NPDZ01000007">
    <property type="protein sequence ID" value="PJZ72860.1"/>
    <property type="molecule type" value="Genomic_DNA"/>
</dbReference>
<dbReference type="Proteomes" id="UP000231990">
    <property type="component" value="Unassembled WGS sequence"/>
</dbReference>
<gene>
    <name evidence="1" type="ORF">CH360_06540</name>
    <name evidence="2" type="ORF">CH373_12430</name>
</gene>
<keyword evidence="3" id="KW-1185">Reference proteome</keyword>
<reference evidence="3 4" key="1">
    <citation type="submission" date="2017-07" db="EMBL/GenBank/DDBJ databases">
        <title>Leptospira spp. isolated from tropical soils.</title>
        <authorList>
            <person name="Thibeaux R."/>
            <person name="Iraola G."/>
            <person name="Ferres I."/>
            <person name="Bierque E."/>
            <person name="Girault D."/>
            <person name="Soupe-Gilbert M.-E."/>
            <person name="Picardeau M."/>
            <person name="Goarant C."/>
        </authorList>
    </citation>
    <scope>NUCLEOTIDE SEQUENCE [LARGE SCALE GENOMIC DNA]</scope>
    <source>
        <strain evidence="2 4">FH1-B-B1</strain>
        <strain evidence="1 3">FH1-B-C1</strain>
    </source>
</reference>
<name>A0A2M9ZL91_9LEPT</name>
<proteinExistence type="predicted"/>
<comment type="caution">
    <text evidence="2">The sequence shown here is derived from an EMBL/GenBank/DDBJ whole genome shotgun (WGS) entry which is preliminary data.</text>
</comment>
<evidence type="ECO:0000313" key="3">
    <source>
        <dbReference type="Proteomes" id="UP000231962"/>
    </source>
</evidence>
<dbReference type="Proteomes" id="UP000231962">
    <property type="component" value="Unassembled WGS sequence"/>
</dbReference>
<evidence type="ECO:0000313" key="2">
    <source>
        <dbReference type="EMBL" id="PJZ72860.1"/>
    </source>
</evidence>
<protein>
    <submittedName>
        <fullName evidence="2">Uncharacterized protein</fullName>
    </submittedName>
</protein>
<dbReference type="AlphaFoldDB" id="A0A2M9ZL91"/>